<name>A0ABW8SJJ1_9CLOT</name>
<keyword evidence="1" id="KW-0812">Transmembrane</keyword>
<evidence type="ECO:0000256" key="1">
    <source>
        <dbReference type="SAM" id="Phobius"/>
    </source>
</evidence>
<accession>A0ABW8SJJ1</accession>
<evidence type="ECO:0000313" key="2">
    <source>
        <dbReference type="EMBL" id="MFL0196049.1"/>
    </source>
</evidence>
<proteinExistence type="predicted"/>
<organism evidence="2 3">
    <name type="scientific">Candidatus Clostridium eludens</name>
    <dbReference type="NCBI Taxonomy" id="3381663"/>
    <lineage>
        <taxon>Bacteria</taxon>
        <taxon>Bacillati</taxon>
        <taxon>Bacillota</taxon>
        <taxon>Clostridia</taxon>
        <taxon>Eubacteriales</taxon>
        <taxon>Clostridiaceae</taxon>
        <taxon>Clostridium</taxon>
    </lineage>
</organism>
<feature type="transmembrane region" description="Helical" evidence="1">
    <location>
        <begin position="7"/>
        <end position="30"/>
    </location>
</feature>
<dbReference type="EMBL" id="JBJHZX010000014">
    <property type="protein sequence ID" value="MFL0196049.1"/>
    <property type="molecule type" value="Genomic_DNA"/>
</dbReference>
<sequence length="59" mass="6916">MLITYRHFCIFFILTIWVKALITMALTYIVGGDFEMGLDRTKIFVRDVKFNGLVNDNKL</sequence>
<evidence type="ECO:0000313" key="3">
    <source>
        <dbReference type="Proteomes" id="UP001623660"/>
    </source>
</evidence>
<keyword evidence="1" id="KW-0472">Membrane</keyword>
<dbReference type="RefSeq" id="WP_406792165.1">
    <property type="nucleotide sequence ID" value="NZ_JBJHZX010000014.1"/>
</dbReference>
<gene>
    <name evidence="2" type="ORF">ACJDU8_10800</name>
</gene>
<keyword evidence="1" id="KW-1133">Transmembrane helix</keyword>
<dbReference type="Proteomes" id="UP001623660">
    <property type="component" value="Unassembled WGS sequence"/>
</dbReference>
<keyword evidence="3" id="KW-1185">Reference proteome</keyword>
<comment type="caution">
    <text evidence="2">The sequence shown here is derived from an EMBL/GenBank/DDBJ whole genome shotgun (WGS) entry which is preliminary data.</text>
</comment>
<protein>
    <submittedName>
        <fullName evidence="2">Uncharacterized protein</fullName>
    </submittedName>
</protein>
<reference evidence="2 3" key="1">
    <citation type="submission" date="2024-11" db="EMBL/GenBank/DDBJ databases">
        <authorList>
            <person name="Heng Y.C."/>
            <person name="Lim A.C.H."/>
            <person name="Lee J.K.Y."/>
            <person name="Kittelmann S."/>
        </authorList>
    </citation>
    <scope>NUCLEOTIDE SEQUENCE [LARGE SCALE GENOMIC DNA]</scope>
    <source>
        <strain evidence="2 3">WILCCON 0269</strain>
    </source>
</reference>